<accession>A0A8B8HP13</accession>
<gene>
    <name evidence="3" type="primary">LOC113393567</name>
</gene>
<evidence type="ECO:0000313" key="3">
    <source>
        <dbReference type="RefSeq" id="XP_026486315.2"/>
    </source>
</evidence>
<dbReference type="PANTHER" id="PTHR21588:SF18">
    <property type="entry name" value="MICOS COMPLEX SUBUNIT MIC19"/>
    <property type="match status" value="1"/>
</dbReference>
<dbReference type="RefSeq" id="XP_026486315.2">
    <property type="nucleotide sequence ID" value="XM_026630530.2"/>
</dbReference>
<reference evidence="3" key="1">
    <citation type="submission" date="2025-08" db="UniProtKB">
        <authorList>
            <consortium name="RefSeq"/>
        </authorList>
    </citation>
    <scope>IDENTIFICATION</scope>
    <source>
        <tissue evidence="3">Whole body</tissue>
    </source>
</reference>
<name>A0A8B8HP13_VANTA</name>
<evidence type="ECO:0000313" key="2">
    <source>
        <dbReference type="Proteomes" id="UP001652626"/>
    </source>
</evidence>
<feature type="region of interest" description="Disordered" evidence="1">
    <location>
        <begin position="1"/>
        <end position="25"/>
    </location>
</feature>
<dbReference type="InterPro" id="IPR052632">
    <property type="entry name" value="MICOS_subunit_Mic19"/>
</dbReference>
<sequence length="184" mass="20740">MGSNQSTRATHFHRHEAGKAMEDVSEEQHINISNKMVERLVEDAAITNDTGAGSLNAKGDYKEKIFIEKLRCMDDKHTERCGLTVEELNALVTRLEMRTPHISNEDPICEDLKDKIIDCYDMTGPSDIVKCWNIVGAFTQCVQDASSKRLEARTAREARATAQRTRRVARARAHLATHDDLTDD</sequence>
<dbReference type="OMA" id="MAHAREH"/>
<dbReference type="Proteomes" id="UP001652626">
    <property type="component" value="Chromosome 6"/>
</dbReference>
<dbReference type="GeneID" id="113393567"/>
<proteinExistence type="predicted"/>
<dbReference type="OrthoDB" id="6753304at2759"/>
<evidence type="ECO:0000256" key="1">
    <source>
        <dbReference type="SAM" id="MobiDB-lite"/>
    </source>
</evidence>
<protein>
    <submittedName>
        <fullName evidence="3">Uncharacterized protein LOC113393567</fullName>
    </submittedName>
</protein>
<feature type="compositionally biased region" description="Basic and acidic residues" evidence="1">
    <location>
        <begin position="15"/>
        <end position="25"/>
    </location>
</feature>
<keyword evidence="2" id="KW-1185">Reference proteome</keyword>
<organism evidence="2 3">
    <name type="scientific">Vanessa tameamea</name>
    <name type="common">Kamehameha butterfly</name>
    <dbReference type="NCBI Taxonomy" id="334116"/>
    <lineage>
        <taxon>Eukaryota</taxon>
        <taxon>Metazoa</taxon>
        <taxon>Ecdysozoa</taxon>
        <taxon>Arthropoda</taxon>
        <taxon>Hexapoda</taxon>
        <taxon>Insecta</taxon>
        <taxon>Pterygota</taxon>
        <taxon>Neoptera</taxon>
        <taxon>Endopterygota</taxon>
        <taxon>Lepidoptera</taxon>
        <taxon>Glossata</taxon>
        <taxon>Ditrysia</taxon>
        <taxon>Papilionoidea</taxon>
        <taxon>Nymphalidae</taxon>
        <taxon>Nymphalinae</taxon>
        <taxon>Vanessa</taxon>
    </lineage>
</organism>
<dbReference type="AlphaFoldDB" id="A0A8B8HP13"/>
<dbReference type="PANTHER" id="PTHR21588">
    <property type="entry name" value="COILED-COIL-HELIX-COILED-COIL-HELIX DOMAIN CONTAINING 6"/>
    <property type="match status" value="1"/>
</dbReference>